<keyword evidence="5" id="KW-0539">Nucleus</keyword>
<dbReference type="PROSITE" id="PS00355">
    <property type="entry name" value="HMG14_17"/>
    <property type="match status" value="1"/>
</dbReference>
<evidence type="ECO:0000256" key="5">
    <source>
        <dbReference type="ARBA" id="ARBA00023242"/>
    </source>
</evidence>
<evidence type="ECO:0000313" key="8">
    <source>
        <dbReference type="Proteomes" id="UP000694423"/>
    </source>
</evidence>
<keyword evidence="8" id="KW-1185">Reference proteome</keyword>
<keyword evidence="4" id="KW-0238">DNA-binding</keyword>
<evidence type="ECO:0000256" key="3">
    <source>
        <dbReference type="ARBA" id="ARBA00022145"/>
    </source>
</evidence>
<evidence type="ECO:0000256" key="6">
    <source>
        <dbReference type="SAM" id="MobiDB-lite"/>
    </source>
</evidence>
<feature type="compositionally biased region" description="Basic and acidic residues" evidence="6">
    <location>
        <begin position="144"/>
        <end position="159"/>
    </location>
</feature>
<dbReference type="GO" id="GO:0000785">
    <property type="term" value="C:chromatin"/>
    <property type="evidence" value="ECO:0007669"/>
    <property type="project" value="InterPro"/>
</dbReference>
<reference evidence="7" key="1">
    <citation type="submission" date="2025-08" db="UniProtKB">
        <authorList>
            <consortium name="Ensembl"/>
        </authorList>
    </citation>
    <scope>IDENTIFICATION</scope>
</reference>
<evidence type="ECO:0000256" key="2">
    <source>
        <dbReference type="ARBA" id="ARBA00007696"/>
    </source>
</evidence>
<dbReference type="GO" id="GO:0005634">
    <property type="term" value="C:nucleus"/>
    <property type="evidence" value="ECO:0007669"/>
    <property type="project" value="UniProtKB-SubCell"/>
</dbReference>
<sequence length="159" mass="17397">ATQLGSQSGARAAPLSPPRRRGGRWRWGLPGRRGRRGGHRARAELRARATPVSPPPLLGGSALVRERFFFPHRFTFAARSRDIMPKRKSPEGAEGKDAAKVTKQEPTRRSARLSAKPAPPKPEPKPRKTTKKEPGTKANKGAKGKKDEKQEAAKEGSEN</sequence>
<dbReference type="AlphaFoldDB" id="A0A8C4KU39"/>
<feature type="region of interest" description="Disordered" evidence="6">
    <location>
        <begin position="1"/>
        <end position="58"/>
    </location>
</feature>
<feature type="region of interest" description="Disordered" evidence="6">
    <location>
        <begin position="74"/>
        <end position="159"/>
    </location>
</feature>
<comment type="subcellular location">
    <subcellularLocation>
        <location evidence="1">Nucleus</location>
    </subcellularLocation>
</comment>
<reference evidence="7" key="2">
    <citation type="submission" date="2025-09" db="UniProtKB">
        <authorList>
            <consortium name="Ensembl"/>
        </authorList>
    </citation>
    <scope>IDENTIFICATION</scope>
</reference>
<evidence type="ECO:0000313" key="7">
    <source>
        <dbReference type="Ensembl" id="ENSDNVP00000025821.1"/>
    </source>
</evidence>
<dbReference type="GO" id="GO:0006325">
    <property type="term" value="P:chromatin organization"/>
    <property type="evidence" value="ECO:0007669"/>
    <property type="project" value="TreeGrafter"/>
</dbReference>
<proteinExistence type="inferred from homology"/>
<protein>
    <recommendedName>
        <fullName evidence="3">High mobility group nucleosome-binding domain-containing protein 3</fullName>
    </recommendedName>
</protein>
<evidence type="ECO:0000256" key="1">
    <source>
        <dbReference type="ARBA" id="ARBA00004123"/>
    </source>
</evidence>
<dbReference type="GO" id="GO:0031492">
    <property type="term" value="F:nucleosomal DNA binding"/>
    <property type="evidence" value="ECO:0007669"/>
    <property type="project" value="InterPro"/>
</dbReference>
<dbReference type="Proteomes" id="UP000694423">
    <property type="component" value="Unplaced"/>
</dbReference>
<organism evidence="7 8">
    <name type="scientific">Dromaius novaehollandiae</name>
    <name type="common">Emu</name>
    <dbReference type="NCBI Taxonomy" id="8790"/>
    <lineage>
        <taxon>Eukaryota</taxon>
        <taxon>Metazoa</taxon>
        <taxon>Chordata</taxon>
        <taxon>Craniata</taxon>
        <taxon>Vertebrata</taxon>
        <taxon>Euteleostomi</taxon>
        <taxon>Archelosauria</taxon>
        <taxon>Archosauria</taxon>
        <taxon>Dinosauria</taxon>
        <taxon>Saurischia</taxon>
        <taxon>Theropoda</taxon>
        <taxon>Coelurosauria</taxon>
        <taxon>Aves</taxon>
        <taxon>Palaeognathae</taxon>
        <taxon>Casuariiformes</taxon>
        <taxon>Dromaiidae</taxon>
        <taxon>Dromaius</taxon>
    </lineage>
</organism>
<dbReference type="PANTHER" id="PTHR23087">
    <property type="entry name" value="NONHISTONE CHROMOSOMAL PROTEIN HMG"/>
    <property type="match status" value="1"/>
</dbReference>
<evidence type="ECO:0000256" key="4">
    <source>
        <dbReference type="ARBA" id="ARBA00023125"/>
    </source>
</evidence>
<dbReference type="PANTHER" id="PTHR23087:SF2">
    <property type="entry name" value="HIGH MOBILITY GROUP NUCLEOSOME-BINDING DOMAIN-CONTAINING PROTEIN 3"/>
    <property type="match status" value="1"/>
</dbReference>
<name>A0A8C4KU39_DRONO</name>
<dbReference type="SMART" id="SM00527">
    <property type="entry name" value="HMG17"/>
    <property type="match status" value="1"/>
</dbReference>
<dbReference type="Ensembl" id="ENSDNVT00000031243.1">
    <property type="protein sequence ID" value="ENSDNVP00000025821.1"/>
    <property type="gene ID" value="ENSDNVG00000017973.1"/>
</dbReference>
<accession>A0A8C4KU39</accession>
<feature type="compositionally biased region" description="Basic and acidic residues" evidence="6">
    <location>
        <begin position="79"/>
        <end position="108"/>
    </location>
</feature>
<comment type="similarity">
    <text evidence="2">Belongs to the HMGN family.</text>
</comment>
<dbReference type="PRINTS" id="PR00925">
    <property type="entry name" value="NONHISHMG17"/>
</dbReference>
<dbReference type="InterPro" id="IPR000079">
    <property type="entry name" value="HMGN_fam"/>
</dbReference>
<feature type="compositionally biased region" description="Basic and acidic residues" evidence="6">
    <location>
        <begin position="122"/>
        <end position="135"/>
    </location>
</feature>
<dbReference type="Pfam" id="PF01101">
    <property type="entry name" value="HMG14_17"/>
    <property type="match status" value="1"/>
</dbReference>